<evidence type="ECO:0008006" key="6">
    <source>
        <dbReference type="Google" id="ProtNLM"/>
    </source>
</evidence>
<dbReference type="Gramene" id="ERN07363">
    <property type="protein sequence ID" value="ERN07363"/>
    <property type="gene ID" value="AMTR_s00019p00236380"/>
</dbReference>
<dbReference type="InterPro" id="IPR011990">
    <property type="entry name" value="TPR-like_helical_dom_sf"/>
</dbReference>
<gene>
    <name evidence="4" type="ORF">AMTR_s00019p00236380</name>
</gene>
<evidence type="ECO:0000313" key="4">
    <source>
        <dbReference type="EMBL" id="ERN07363.1"/>
    </source>
</evidence>
<keyword evidence="2" id="KW-0677">Repeat</keyword>
<dbReference type="PROSITE" id="PS51375">
    <property type="entry name" value="PPR"/>
    <property type="match status" value="5"/>
</dbReference>
<reference evidence="5" key="1">
    <citation type="journal article" date="2013" name="Science">
        <title>The Amborella genome and the evolution of flowering plants.</title>
        <authorList>
            <consortium name="Amborella Genome Project"/>
        </authorList>
    </citation>
    <scope>NUCLEOTIDE SEQUENCE [LARGE SCALE GENOMIC DNA]</scope>
</reference>
<dbReference type="PANTHER" id="PTHR47941">
    <property type="entry name" value="PENTATRICOPEPTIDE REPEAT-CONTAINING PROTEIN 3, MITOCHONDRIAL"/>
    <property type="match status" value="1"/>
</dbReference>
<protein>
    <recommendedName>
        <fullName evidence="6">Pentacotripeptide-repeat region of PRORP domain-containing protein</fullName>
    </recommendedName>
</protein>
<feature type="repeat" description="PPR" evidence="3">
    <location>
        <begin position="163"/>
        <end position="193"/>
    </location>
</feature>
<keyword evidence="5" id="KW-1185">Reference proteome</keyword>
<feature type="repeat" description="PPR" evidence="3">
    <location>
        <begin position="302"/>
        <end position="336"/>
    </location>
</feature>
<dbReference type="AlphaFoldDB" id="W1PHB6"/>
<dbReference type="Pfam" id="PF13041">
    <property type="entry name" value="PPR_2"/>
    <property type="match status" value="3"/>
</dbReference>
<evidence type="ECO:0000256" key="2">
    <source>
        <dbReference type="ARBA" id="ARBA00022737"/>
    </source>
</evidence>
<dbReference type="HOGENOM" id="CLU_002706_49_20_1"/>
<evidence type="ECO:0000256" key="3">
    <source>
        <dbReference type="PROSITE-ProRule" id="PRU00708"/>
    </source>
</evidence>
<dbReference type="Proteomes" id="UP000017836">
    <property type="component" value="Unassembled WGS sequence"/>
</dbReference>
<dbReference type="Pfam" id="PF01535">
    <property type="entry name" value="PPR"/>
    <property type="match status" value="1"/>
</dbReference>
<proteinExistence type="inferred from homology"/>
<dbReference type="GO" id="GO:0005739">
    <property type="term" value="C:mitochondrion"/>
    <property type="evidence" value="ECO:0000318"/>
    <property type="project" value="GO_Central"/>
</dbReference>
<comment type="similarity">
    <text evidence="1">Belongs to the PPR family. P subfamily.</text>
</comment>
<dbReference type="EMBL" id="KI393807">
    <property type="protein sequence ID" value="ERN07363.1"/>
    <property type="molecule type" value="Genomic_DNA"/>
</dbReference>
<name>W1PHB6_AMBTC</name>
<sequence>MITKQRPIFSKTFSSPSLTPSPSADIESICTLINNHPFPLQPLQPSLQLYLPSLSTNFVEQVLGRLFLGHCNGLKAFEFFDFATKQPNFHISSDSFEKIVHILSRMRDFDKVWDLLERTHHNFPSLLTTKSLSILLSRYAKHTSFEETIEAFEKMGKFFGGFNTEAFNVLLRAFCTQGEMKEARAVFNKMFSRFSPNTQTLNILLLGFKESGNITAMELFYHEIIRRGCTPNNVSYNIRIDALCKKGRSREAIKLREEMEEKNCSPTVETFTTLIHGLGISHNPKLAQKVFDDMVSRGLNPDTGAYNALINAYVRVGDTKTGRKLMGEMEEKGVGFDNTTYHTMFWGMKNFGDMKGIYGLYKRMVENRWVPKMCTVVMLMKCFCYSDCYKMGLKLWNYLVEMGCCPHGHALDLLVMELCRKGKLEEAYECCRQVLDRGRLPKGQAFGVLQRHLSQEGEKEILGDLVDTMKRLESALPTSQEYILGSNDSST</sequence>
<dbReference type="InterPro" id="IPR002885">
    <property type="entry name" value="PPR_rpt"/>
</dbReference>
<dbReference type="OMA" id="AFEFFKF"/>
<dbReference type="GO" id="GO:0000398">
    <property type="term" value="P:mRNA splicing, via spliceosome"/>
    <property type="evidence" value="ECO:0007669"/>
    <property type="project" value="EnsemblPlants"/>
</dbReference>
<feature type="repeat" description="PPR" evidence="3">
    <location>
        <begin position="267"/>
        <end position="301"/>
    </location>
</feature>
<dbReference type="NCBIfam" id="TIGR00756">
    <property type="entry name" value="PPR"/>
    <property type="match status" value="4"/>
</dbReference>
<dbReference type="Gene3D" id="1.25.40.10">
    <property type="entry name" value="Tetratricopeptide repeat domain"/>
    <property type="match status" value="3"/>
</dbReference>
<accession>W1PHB6</accession>
<feature type="repeat" description="PPR" evidence="3">
    <location>
        <begin position="232"/>
        <end position="266"/>
    </location>
</feature>
<feature type="repeat" description="PPR" evidence="3">
    <location>
        <begin position="197"/>
        <end position="231"/>
    </location>
</feature>
<evidence type="ECO:0000313" key="5">
    <source>
        <dbReference type="Proteomes" id="UP000017836"/>
    </source>
</evidence>
<evidence type="ECO:0000256" key="1">
    <source>
        <dbReference type="ARBA" id="ARBA00007626"/>
    </source>
</evidence>
<organism evidence="4 5">
    <name type="scientific">Amborella trichopoda</name>
    <dbReference type="NCBI Taxonomy" id="13333"/>
    <lineage>
        <taxon>Eukaryota</taxon>
        <taxon>Viridiplantae</taxon>
        <taxon>Streptophyta</taxon>
        <taxon>Embryophyta</taxon>
        <taxon>Tracheophyta</taxon>
        <taxon>Spermatophyta</taxon>
        <taxon>Magnoliopsida</taxon>
        <taxon>Amborellales</taxon>
        <taxon>Amborellaceae</taxon>
        <taxon>Amborella</taxon>
    </lineage>
</organism>
<dbReference type="eggNOG" id="KOG4197">
    <property type="taxonomic scope" value="Eukaryota"/>
</dbReference>